<evidence type="ECO:0000313" key="3">
    <source>
        <dbReference type="Proteomes" id="UP000199035"/>
    </source>
</evidence>
<dbReference type="RefSeq" id="WP_092690537.1">
    <property type="nucleotide sequence ID" value="NZ_FNPK01000012.1"/>
</dbReference>
<dbReference type="InterPro" id="IPR014832">
    <property type="entry name" value="TnsA_C"/>
</dbReference>
<proteinExistence type="predicted"/>
<dbReference type="CDD" id="cd22362">
    <property type="entry name" value="TnsA_endonuclease-like"/>
    <property type="match status" value="1"/>
</dbReference>
<dbReference type="STRING" id="595670.SAMN05421643_11237"/>
<dbReference type="SUPFAM" id="SSF46785">
    <property type="entry name" value="Winged helix' DNA-binding domain"/>
    <property type="match status" value="1"/>
</dbReference>
<evidence type="ECO:0000259" key="1">
    <source>
        <dbReference type="Pfam" id="PF08721"/>
    </source>
</evidence>
<dbReference type="Pfam" id="PF08721">
    <property type="entry name" value="Tn7_Tnp_TnsA_C"/>
    <property type="match status" value="1"/>
</dbReference>
<dbReference type="EMBL" id="FNPK01000012">
    <property type="protein sequence ID" value="SDY50406.1"/>
    <property type="molecule type" value="Genomic_DNA"/>
</dbReference>
<feature type="domain" description="TnsA endonuclease C-terminal" evidence="1">
    <location>
        <begin position="160"/>
        <end position="239"/>
    </location>
</feature>
<dbReference type="Proteomes" id="UP000199035">
    <property type="component" value="Unassembled WGS sequence"/>
</dbReference>
<dbReference type="InterPro" id="IPR011856">
    <property type="entry name" value="tRNA_endonuc-like_dom_sf"/>
</dbReference>
<dbReference type="Gene3D" id="1.10.10.10">
    <property type="entry name" value="Winged helix-like DNA-binding domain superfamily/Winged helix DNA-binding domain"/>
    <property type="match status" value="1"/>
</dbReference>
<dbReference type="GO" id="GO:0003676">
    <property type="term" value="F:nucleic acid binding"/>
    <property type="evidence" value="ECO:0007669"/>
    <property type="project" value="InterPro"/>
</dbReference>
<gene>
    <name evidence="2" type="ORF">SAMN05421643_11237</name>
</gene>
<organism evidence="2 3">
    <name type="scientific">Acinetobacter kyonggiensis</name>
    <dbReference type="NCBI Taxonomy" id="595670"/>
    <lineage>
        <taxon>Bacteria</taxon>
        <taxon>Pseudomonadati</taxon>
        <taxon>Pseudomonadota</taxon>
        <taxon>Gammaproteobacteria</taxon>
        <taxon>Moraxellales</taxon>
        <taxon>Moraxellaceae</taxon>
        <taxon>Acinetobacter</taxon>
    </lineage>
</organism>
<keyword evidence="2" id="KW-0255">Endonuclease</keyword>
<keyword evidence="2" id="KW-0540">Nuclease</keyword>
<protein>
    <submittedName>
        <fullName evidence="2">TnsA endonuclease N terminal</fullName>
    </submittedName>
</protein>
<dbReference type="GO" id="GO:0004519">
    <property type="term" value="F:endonuclease activity"/>
    <property type="evidence" value="ECO:0007669"/>
    <property type="project" value="UniProtKB-KW"/>
</dbReference>
<sequence>MAKIIKNYEELVTEGYGQGHGRDYKPCKTVQNFSSIGRSHRVQGRVSKRLHHLFSDLELSTFLLLDWNQKVTDIREHYPLDIYDLNSICSRYRMNKVSVDYIPFTLSSDFLVDFGKFPIALDTLYSKDLNKAHIIESLEIKRRYWEEEHNTPFKLITEKDIPATVLENIKWLYVEKNDLEITNHMIDQAIYFMEEISQYPQSTLILFCNHTDQTQKMGIGTTLALFRKLFALRILQFNLEISYLELKLSDIHASNLLQNENTIHATN</sequence>
<dbReference type="InterPro" id="IPR036390">
    <property type="entry name" value="WH_DNA-bd_sf"/>
</dbReference>
<keyword evidence="3" id="KW-1185">Reference proteome</keyword>
<dbReference type="InterPro" id="IPR011335">
    <property type="entry name" value="Restrct_endonuc-II-like"/>
</dbReference>
<dbReference type="SUPFAM" id="SSF52980">
    <property type="entry name" value="Restriction endonuclease-like"/>
    <property type="match status" value="1"/>
</dbReference>
<dbReference type="Gene3D" id="3.40.1350.10">
    <property type="match status" value="1"/>
</dbReference>
<name>A0A1H3KE98_9GAMM</name>
<accession>A0A1H3KE98</accession>
<dbReference type="AlphaFoldDB" id="A0A1H3KE98"/>
<keyword evidence="2" id="KW-0378">Hydrolase</keyword>
<evidence type="ECO:0000313" key="2">
    <source>
        <dbReference type="EMBL" id="SDY50406.1"/>
    </source>
</evidence>
<reference evidence="3" key="1">
    <citation type="submission" date="2016-10" db="EMBL/GenBank/DDBJ databases">
        <authorList>
            <person name="Varghese N."/>
            <person name="Submissions S."/>
        </authorList>
    </citation>
    <scope>NUCLEOTIDE SEQUENCE [LARGE SCALE GENOMIC DNA]</scope>
    <source>
        <strain evidence="3">ANC 5109</strain>
    </source>
</reference>
<dbReference type="InterPro" id="IPR036388">
    <property type="entry name" value="WH-like_DNA-bd_sf"/>
</dbReference>